<evidence type="ECO:0000256" key="5">
    <source>
        <dbReference type="ARBA" id="ARBA00022692"/>
    </source>
</evidence>
<keyword evidence="3" id="KW-0813">Transport</keyword>
<evidence type="ECO:0000256" key="4">
    <source>
        <dbReference type="ARBA" id="ARBA00022475"/>
    </source>
</evidence>
<dbReference type="GO" id="GO:0065002">
    <property type="term" value="P:intracellular protein transmembrane transport"/>
    <property type="evidence" value="ECO:0007669"/>
    <property type="project" value="TreeGrafter"/>
</dbReference>
<dbReference type="PANTHER" id="PTHR34182">
    <property type="entry name" value="PROTEIN-EXPORT MEMBRANE PROTEIN SECG"/>
    <property type="match status" value="1"/>
</dbReference>
<dbReference type="GO" id="GO:0005886">
    <property type="term" value="C:plasma membrane"/>
    <property type="evidence" value="ECO:0007669"/>
    <property type="project" value="UniProtKB-SubCell"/>
</dbReference>
<organism evidence="12">
    <name type="scientific">hydrothermal vent metagenome</name>
    <dbReference type="NCBI Taxonomy" id="652676"/>
    <lineage>
        <taxon>unclassified sequences</taxon>
        <taxon>metagenomes</taxon>
        <taxon>ecological metagenomes</taxon>
    </lineage>
</organism>
<evidence type="ECO:0000256" key="1">
    <source>
        <dbReference type="ARBA" id="ARBA00004651"/>
    </source>
</evidence>
<feature type="region of interest" description="Disordered" evidence="10">
    <location>
        <begin position="96"/>
        <end position="134"/>
    </location>
</feature>
<evidence type="ECO:0000256" key="11">
    <source>
        <dbReference type="SAM" id="Phobius"/>
    </source>
</evidence>
<keyword evidence="7 11" id="KW-1133">Transmembrane helix</keyword>
<dbReference type="Pfam" id="PF03840">
    <property type="entry name" value="SecG"/>
    <property type="match status" value="1"/>
</dbReference>
<keyword evidence="4" id="KW-1003">Cell membrane</keyword>
<dbReference type="GO" id="GO:0015450">
    <property type="term" value="F:protein-transporting ATPase activity"/>
    <property type="evidence" value="ECO:0007669"/>
    <property type="project" value="InterPro"/>
</dbReference>
<dbReference type="PANTHER" id="PTHR34182:SF1">
    <property type="entry name" value="PROTEIN-EXPORT MEMBRANE PROTEIN SECG"/>
    <property type="match status" value="1"/>
</dbReference>
<dbReference type="InterPro" id="IPR004692">
    <property type="entry name" value="SecG"/>
</dbReference>
<dbReference type="NCBIfam" id="TIGR00810">
    <property type="entry name" value="secG"/>
    <property type="match status" value="1"/>
</dbReference>
<reference evidence="12" key="1">
    <citation type="submission" date="2018-06" db="EMBL/GenBank/DDBJ databases">
        <authorList>
            <person name="Zhirakovskaya E."/>
        </authorList>
    </citation>
    <scope>NUCLEOTIDE SEQUENCE</scope>
</reference>
<evidence type="ECO:0000256" key="10">
    <source>
        <dbReference type="SAM" id="MobiDB-lite"/>
    </source>
</evidence>
<proteinExistence type="inferred from homology"/>
<dbReference type="GO" id="GO:0043952">
    <property type="term" value="P:protein transport by the Sec complex"/>
    <property type="evidence" value="ECO:0007669"/>
    <property type="project" value="TreeGrafter"/>
</dbReference>
<accession>A0A3B0ZIX3</accession>
<evidence type="ECO:0000256" key="6">
    <source>
        <dbReference type="ARBA" id="ARBA00022927"/>
    </source>
</evidence>
<name>A0A3B0ZIX3_9ZZZZ</name>
<dbReference type="GO" id="GO:0009306">
    <property type="term" value="P:protein secretion"/>
    <property type="evidence" value="ECO:0007669"/>
    <property type="project" value="InterPro"/>
</dbReference>
<gene>
    <name evidence="12" type="ORF">MNBD_GAMMA16-958</name>
</gene>
<protein>
    <submittedName>
        <fullName evidence="12">Protein translocase membrane subunit SecG</fullName>
    </submittedName>
</protein>
<keyword evidence="9 11" id="KW-0472">Membrane</keyword>
<dbReference type="AlphaFoldDB" id="A0A3B0ZIX3"/>
<dbReference type="EMBL" id="UOFO01000142">
    <property type="protein sequence ID" value="VAW88203.1"/>
    <property type="molecule type" value="Genomic_DNA"/>
</dbReference>
<keyword evidence="6" id="KW-0653">Protein transport</keyword>
<sequence>MLQNVLMILHGVVAFGIIILVLLQQGKGADAGAAFGGGASSQSVFGSQGSSSFLTRTTAVLGAVFFITSLTLAYLAGASQKEVSITDNLDLPIERAAPSDIPAMPSNENEVKKTVSDMPDIPSDPDVVPEGNLP</sequence>
<dbReference type="PRINTS" id="PR01651">
    <property type="entry name" value="SECGEXPORT"/>
</dbReference>
<evidence type="ECO:0000256" key="8">
    <source>
        <dbReference type="ARBA" id="ARBA00023010"/>
    </source>
</evidence>
<comment type="similarity">
    <text evidence="2">Belongs to the SecG family.</text>
</comment>
<comment type="subcellular location">
    <subcellularLocation>
        <location evidence="1">Cell membrane</location>
        <topology evidence="1">Multi-pass membrane protein</topology>
    </subcellularLocation>
</comment>
<evidence type="ECO:0000256" key="2">
    <source>
        <dbReference type="ARBA" id="ARBA00008445"/>
    </source>
</evidence>
<keyword evidence="5 11" id="KW-0812">Transmembrane</keyword>
<keyword evidence="8" id="KW-0811">Translocation</keyword>
<evidence type="ECO:0000313" key="12">
    <source>
        <dbReference type="EMBL" id="VAW88203.1"/>
    </source>
</evidence>
<evidence type="ECO:0000256" key="7">
    <source>
        <dbReference type="ARBA" id="ARBA00022989"/>
    </source>
</evidence>
<feature type="transmembrane region" description="Helical" evidence="11">
    <location>
        <begin position="57"/>
        <end position="76"/>
    </location>
</feature>
<evidence type="ECO:0000256" key="3">
    <source>
        <dbReference type="ARBA" id="ARBA00022448"/>
    </source>
</evidence>
<evidence type="ECO:0000256" key="9">
    <source>
        <dbReference type="ARBA" id="ARBA00023136"/>
    </source>
</evidence>